<organism evidence="2 3">
    <name type="scientific">Lacimicrobium alkaliphilum</name>
    <dbReference type="NCBI Taxonomy" id="1526571"/>
    <lineage>
        <taxon>Bacteria</taxon>
        <taxon>Pseudomonadati</taxon>
        <taxon>Pseudomonadota</taxon>
        <taxon>Gammaproteobacteria</taxon>
        <taxon>Alteromonadales</taxon>
        <taxon>Alteromonadaceae</taxon>
        <taxon>Lacimicrobium</taxon>
    </lineage>
</organism>
<gene>
    <name evidence="2" type="ORF">AT746_17060</name>
</gene>
<feature type="transmembrane region" description="Helical" evidence="1">
    <location>
        <begin position="356"/>
        <end position="376"/>
    </location>
</feature>
<dbReference type="AlphaFoldDB" id="A0A0U3B0A5"/>
<feature type="transmembrane region" description="Helical" evidence="1">
    <location>
        <begin position="135"/>
        <end position="157"/>
    </location>
</feature>
<feature type="transmembrane region" description="Helical" evidence="1">
    <location>
        <begin position="43"/>
        <end position="61"/>
    </location>
</feature>
<keyword evidence="1" id="KW-0812">Transmembrane</keyword>
<dbReference type="OrthoDB" id="9818297at2"/>
<keyword evidence="1" id="KW-0472">Membrane</keyword>
<feature type="transmembrane region" description="Helical" evidence="1">
    <location>
        <begin position="435"/>
        <end position="459"/>
    </location>
</feature>
<feature type="transmembrane region" description="Helical" evidence="1">
    <location>
        <begin position="382"/>
        <end position="405"/>
    </location>
</feature>
<accession>A0A0U3B0A5</accession>
<feature type="transmembrane region" description="Helical" evidence="1">
    <location>
        <begin position="12"/>
        <end position="31"/>
    </location>
</feature>
<feature type="transmembrane region" description="Helical" evidence="1">
    <location>
        <begin position="412"/>
        <end position="429"/>
    </location>
</feature>
<keyword evidence="1" id="KW-1133">Transmembrane helix</keyword>
<name>A0A0U3B0A5_9ALTE</name>
<feature type="transmembrane region" description="Helical" evidence="1">
    <location>
        <begin position="297"/>
        <end position="319"/>
    </location>
</feature>
<feature type="transmembrane region" description="Helical" evidence="1">
    <location>
        <begin position="264"/>
        <end position="285"/>
    </location>
</feature>
<protein>
    <submittedName>
        <fullName evidence="2">Uncharacterized protein</fullName>
    </submittedName>
</protein>
<evidence type="ECO:0000313" key="3">
    <source>
        <dbReference type="Proteomes" id="UP000068447"/>
    </source>
</evidence>
<dbReference type="EMBL" id="CP013650">
    <property type="protein sequence ID" value="ALS99807.1"/>
    <property type="molecule type" value="Genomic_DNA"/>
</dbReference>
<sequence>MNAYIAILKRDLRINGTAYLLLPLFIAIVLSTEQQLHSLYENVTIAVLLPAVLGWQHANSLKAMIANPASLLSPNGRIQQFNYSTALSIVFLVLVPLLTGIAPASILTTWLILSLSVVVLLISFSAALPETANLAGFFMSLVFVWWASDLLGVVYIADISQFVSLMALPEPVRISIASAATIWSVLMFRLFQRAYFAPKELDESRLPHSWLSRTNEKVTLWKSIGFSSPHWLSALVQNWQRRCFLVNPRSLLEKGLYGGERSTNAVTVVLICSCLVILVMTLLSIPARAQGALNSEGWLMVVGMFFTLAAFILSFNLMLEFISLQPTVVELWLLDKSPDRKTYMARVGRSFCLRVLRFYAFFALIFLLIGIAVAGSFSGIRIYFIIISFSAMILPLQIALAFYCAPRFRYRPLLINSLLAITVGIYAATMVFSKVIIPVGGLMASLTVLGGVGLALTALQYDRWCKTALELAD</sequence>
<feature type="transmembrane region" description="Helical" evidence="1">
    <location>
        <begin position="81"/>
        <end position="101"/>
    </location>
</feature>
<evidence type="ECO:0000256" key="1">
    <source>
        <dbReference type="SAM" id="Phobius"/>
    </source>
</evidence>
<feature type="transmembrane region" description="Helical" evidence="1">
    <location>
        <begin position="107"/>
        <end position="128"/>
    </location>
</feature>
<feature type="transmembrane region" description="Helical" evidence="1">
    <location>
        <begin position="172"/>
        <end position="191"/>
    </location>
</feature>
<reference evidence="2 3" key="1">
    <citation type="submission" date="2015-12" db="EMBL/GenBank/DDBJ databases">
        <title>Complete genome of Lacimicrobium alkaliphilum KCTC 32984.</title>
        <authorList>
            <person name="Kim S.-G."/>
            <person name="Lee Y.-J."/>
        </authorList>
    </citation>
    <scope>NUCLEOTIDE SEQUENCE [LARGE SCALE GENOMIC DNA]</scope>
    <source>
        <strain evidence="2 3">YelD216</strain>
    </source>
</reference>
<proteinExistence type="predicted"/>
<keyword evidence="3" id="KW-1185">Reference proteome</keyword>
<evidence type="ECO:0000313" key="2">
    <source>
        <dbReference type="EMBL" id="ALS99807.1"/>
    </source>
</evidence>
<dbReference type="KEGG" id="lal:AT746_17060"/>
<dbReference type="STRING" id="1526571.AT746_17060"/>
<dbReference type="Proteomes" id="UP000068447">
    <property type="component" value="Chromosome"/>
</dbReference>
<dbReference type="RefSeq" id="WP_062482881.1">
    <property type="nucleotide sequence ID" value="NZ_CP013650.1"/>
</dbReference>